<evidence type="ECO:0000256" key="1">
    <source>
        <dbReference type="SAM" id="MobiDB-lite"/>
    </source>
</evidence>
<comment type="caution">
    <text evidence="2">The sequence shown here is derived from an EMBL/GenBank/DDBJ whole genome shotgun (WGS) entry which is preliminary data.</text>
</comment>
<name>A0A8T0GMS5_CERPU</name>
<keyword evidence="3" id="KW-1185">Reference proteome</keyword>
<evidence type="ECO:0000313" key="2">
    <source>
        <dbReference type="EMBL" id="KAG0560841.1"/>
    </source>
</evidence>
<protein>
    <submittedName>
        <fullName evidence="2">Uncharacterized protein</fullName>
    </submittedName>
</protein>
<sequence>MAPRSNRRAGMEGASSTDAMDVKGEVVAASRISVKVKDDSGAIKKIVVKTANGESITYVVENPGPRSPPPRMPVCRGQKCRREFRSDDEFYCAHCGLHRPEFSDRIFECRDKMCTKCGEKRGRGRQEFARFVEKVLKDHAGDLPAGEFTLEEDHVKQKVQTIIKGNYDNFKQEMERVGMHLIDQEAIFDYVRSRKNISARKRKKEQHLEVT</sequence>
<gene>
    <name evidence="2" type="ORF">KC19_9G017900</name>
</gene>
<proteinExistence type="predicted"/>
<dbReference type="EMBL" id="CM026430">
    <property type="protein sequence ID" value="KAG0560841.1"/>
    <property type="molecule type" value="Genomic_DNA"/>
</dbReference>
<organism evidence="2 3">
    <name type="scientific">Ceratodon purpureus</name>
    <name type="common">Fire moss</name>
    <name type="synonym">Dicranum purpureum</name>
    <dbReference type="NCBI Taxonomy" id="3225"/>
    <lineage>
        <taxon>Eukaryota</taxon>
        <taxon>Viridiplantae</taxon>
        <taxon>Streptophyta</taxon>
        <taxon>Embryophyta</taxon>
        <taxon>Bryophyta</taxon>
        <taxon>Bryophytina</taxon>
        <taxon>Bryopsida</taxon>
        <taxon>Dicranidae</taxon>
        <taxon>Pseudoditrichales</taxon>
        <taxon>Ditrichaceae</taxon>
        <taxon>Ceratodon</taxon>
    </lineage>
</organism>
<feature type="region of interest" description="Disordered" evidence="1">
    <location>
        <begin position="1"/>
        <end position="20"/>
    </location>
</feature>
<accession>A0A8T0GMS5</accession>
<dbReference type="Proteomes" id="UP000822688">
    <property type="component" value="Chromosome 9"/>
</dbReference>
<reference evidence="2" key="1">
    <citation type="submission" date="2020-06" db="EMBL/GenBank/DDBJ databases">
        <title>WGS assembly of Ceratodon purpureus strain R40.</title>
        <authorList>
            <person name="Carey S.B."/>
            <person name="Jenkins J."/>
            <person name="Shu S."/>
            <person name="Lovell J.T."/>
            <person name="Sreedasyam A."/>
            <person name="Maumus F."/>
            <person name="Tiley G.P."/>
            <person name="Fernandez-Pozo N."/>
            <person name="Barry K."/>
            <person name="Chen C."/>
            <person name="Wang M."/>
            <person name="Lipzen A."/>
            <person name="Daum C."/>
            <person name="Saski C.A."/>
            <person name="Payton A.C."/>
            <person name="Mcbreen J.C."/>
            <person name="Conrad R.E."/>
            <person name="Kollar L.M."/>
            <person name="Olsson S."/>
            <person name="Huttunen S."/>
            <person name="Landis J.B."/>
            <person name="Wickett N.J."/>
            <person name="Johnson M.G."/>
            <person name="Rensing S.A."/>
            <person name="Grimwood J."/>
            <person name="Schmutz J."/>
            <person name="Mcdaniel S.F."/>
        </authorList>
    </citation>
    <scope>NUCLEOTIDE SEQUENCE</scope>
    <source>
        <strain evidence="2">R40</strain>
    </source>
</reference>
<dbReference type="AlphaFoldDB" id="A0A8T0GMS5"/>
<evidence type="ECO:0000313" key="3">
    <source>
        <dbReference type="Proteomes" id="UP000822688"/>
    </source>
</evidence>